<dbReference type="InterPro" id="IPR001279">
    <property type="entry name" value="Metallo-B-lactamas"/>
</dbReference>
<dbReference type="InterPro" id="IPR036866">
    <property type="entry name" value="RibonucZ/Hydroxyglut_hydro"/>
</dbReference>
<name>A0A833LY25_9LEPT</name>
<reference evidence="2 3" key="1">
    <citation type="submission" date="2019-10" db="EMBL/GenBank/DDBJ databases">
        <title>Extracellular Electron Transfer in a Candidatus Methanoperedens spp. Enrichment Culture.</title>
        <authorList>
            <person name="Berger S."/>
            <person name="Rangel Shaw D."/>
            <person name="Berben T."/>
            <person name="In 'T Zandt M."/>
            <person name="Frank J."/>
            <person name="Reimann J."/>
            <person name="Jetten M.S.M."/>
            <person name="Welte C.U."/>
        </authorList>
    </citation>
    <scope>NUCLEOTIDE SEQUENCE [LARGE SCALE GENOMIC DNA]</scope>
    <source>
        <strain evidence="2">SB12</strain>
    </source>
</reference>
<sequence>MYSFDTENGIGTIDCHYVKPLLACAYIMVDGDDVAFVENNTSLAVPYLLDALKELGKTPEQVKYVIITHVHLDHAGGSGLLMQHCKNATLIAHPKAGRHMVDPSRLIASSIQVYGEEPFRRLYGEIVPVAEERVQLMNDGDELRLGSRTLRFFHTRGHANHHFCIYDTKSNGVFTGDTFGIAYPVLQKGGPYIYPTSTPTDFDPAEARLSLTKIRETGCSRLYLTHFGEFTALDDGEAQMREGLDFLEGLLDESIRGLKAGQSFEVMQGYVASSILERMKGEVERREFYVDEEGEEMMRLDAELNAQGIVFAASRKAKAEKPA</sequence>
<gene>
    <name evidence="2" type="ORF">F9K24_14315</name>
</gene>
<protein>
    <submittedName>
        <fullName evidence="2">MBL fold metallo-hydrolase</fullName>
    </submittedName>
</protein>
<evidence type="ECO:0000313" key="3">
    <source>
        <dbReference type="Proteomes" id="UP000460298"/>
    </source>
</evidence>
<evidence type="ECO:0000313" key="2">
    <source>
        <dbReference type="EMBL" id="KAB2931125.1"/>
    </source>
</evidence>
<dbReference type="Pfam" id="PF00753">
    <property type="entry name" value="Lactamase_B"/>
    <property type="match status" value="1"/>
</dbReference>
<organism evidence="2 3">
    <name type="scientific">Leptonema illini</name>
    <dbReference type="NCBI Taxonomy" id="183"/>
    <lineage>
        <taxon>Bacteria</taxon>
        <taxon>Pseudomonadati</taxon>
        <taxon>Spirochaetota</taxon>
        <taxon>Spirochaetia</taxon>
        <taxon>Leptospirales</taxon>
        <taxon>Leptospiraceae</taxon>
        <taxon>Leptonema</taxon>
    </lineage>
</organism>
<dbReference type="CDD" id="cd07726">
    <property type="entry name" value="ST1585-like_MBL-fold"/>
    <property type="match status" value="1"/>
</dbReference>
<keyword evidence="2" id="KW-0378">Hydrolase</keyword>
<dbReference type="SUPFAM" id="SSF56281">
    <property type="entry name" value="Metallo-hydrolase/oxidoreductase"/>
    <property type="match status" value="1"/>
</dbReference>
<dbReference type="EMBL" id="WBUI01000015">
    <property type="protein sequence ID" value="KAB2931125.1"/>
    <property type="molecule type" value="Genomic_DNA"/>
</dbReference>
<proteinExistence type="predicted"/>
<dbReference type="SMART" id="SM00849">
    <property type="entry name" value="Lactamase_B"/>
    <property type="match status" value="1"/>
</dbReference>
<dbReference type="AlphaFoldDB" id="A0A833LY25"/>
<dbReference type="GO" id="GO:0016787">
    <property type="term" value="F:hydrolase activity"/>
    <property type="evidence" value="ECO:0007669"/>
    <property type="project" value="UniProtKB-KW"/>
</dbReference>
<dbReference type="Gene3D" id="3.60.15.10">
    <property type="entry name" value="Ribonuclease Z/Hydroxyacylglutathione hydrolase-like"/>
    <property type="match status" value="1"/>
</dbReference>
<evidence type="ECO:0000259" key="1">
    <source>
        <dbReference type="SMART" id="SM00849"/>
    </source>
</evidence>
<dbReference type="PANTHER" id="PTHR42951:SF22">
    <property type="entry name" value="METALLO BETA-LACTAMASE SUPERFAMILY LIPOPROTEIN"/>
    <property type="match status" value="1"/>
</dbReference>
<feature type="domain" description="Metallo-beta-lactamase" evidence="1">
    <location>
        <begin position="38"/>
        <end position="226"/>
    </location>
</feature>
<dbReference type="InterPro" id="IPR037482">
    <property type="entry name" value="ST1585_MBL-fold"/>
</dbReference>
<accession>A0A833LY25</accession>
<comment type="caution">
    <text evidence="2">The sequence shown here is derived from an EMBL/GenBank/DDBJ whole genome shotgun (WGS) entry which is preliminary data.</text>
</comment>
<dbReference type="InterPro" id="IPR050855">
    <property type="entry name" value="NDM-1-like"/>
</dbReference>
<dbReference type="Proteomes" id="UP000460298">
    <property type="component" value="Unassembled WGS sequence"/>
</dbReference>
<dbReference type="PANTHER" id="PTHR42951">
    <property type="entry name" value="METALLO-BETA-LACTAMASE DOMAIN-CONTAINING"/>
    <property type="match status" value="1"/>
</dbReference>